<evidence type="ECO:0000313" key="1">
    <source>
        <dbReference type="EMBL" id="EAT86998.1"/>
    </source>
</evidence>
<organism evidence="1 2">
    <name type="scientific">Phaeosphaeria nodorum (strain SN15 / ATCC MYA-4574 / FGSC 10173)</name>
    <name type="common">Glume blotch fungus</name>
    <name type="synonym">Parastagonospora nodorum</name>
    <dbReference type="NCBI Taxonomy" id="321614"/>
    <lineage>
        <taxon>Eukaryota</taxon>
        <taxon>Fungi</taxon>
        <taxon>Dikarya</taxon>
        <taxon>Ascomycota</taxon>
        <taxon>Pezizomycotina</taxon>
        <taxon>Dothideomycetes</taxon>
        <taxon>Pleosporomycetidae</taxon>
        <taxon>Pleosporales</taxon>
        <taxon>Pleosporineae</taxon>
        <taxon>Phaeosphaeriaceae</taxon>
        <taxon>Parastagonospora</taxon>
    </lineage>
</organism>
<name>Q0UQN0_PHANO</name>
<reference evidence="2" key="1">
    <citation type="journal article" date="2007" name="Plant Cell">
        <title>Dothideomycete-plant interactions illuminated by genome sequencing and EST analysis of the wheat pathogen Stagonospora nodorum.</title>
        <authorList>
            <person name="Hane J.K."/>
            <person name="Lowe R.G."/>
            <person name="Solomon P.S."/>
            <person name="Tan K.C."/>
            <person name="Schoch C.L."/>
            <person name="Spatafora J.W."/>
            <person name="Crous P.W."/>
            <person name="Kodira C."/>
            <person name="Birren B.W."/>
            <person name="Galagan J.E."/>
            <person name="Torriani S.F."/>
            <person name="McDonald B.A."/>
            <person name="Oliver R.P."/>
        </authorList>
    </citation>
    <scope>NUCLEOTIDE SEQUENCE [LARGE SCALE GENOMIC DNA]</scope>
    <source>
        <strain evidence="2">SN15 / ATCC MYA-4574 / FGSC 10173</strain>
    </source>
</reference>
<proteinExistence type="predicted"/>
<dbReference type="EMBL" id="CH445332">
    <property type="protein sequence ID" value="EAT86998.1"/>
    <property type="molecule type" value="Genomic_DNA"/>
</dbReference>
<dbReference type="AlphaFoldDB" id="Q0UQN0"/>
<dbReference type="InParanoid" id="Q0UQN0"/>
<dbReference type="RefSeq" id="XP_001796324.1">
    <property type="nucleotide sequence ID" value="XM_001796272.1"/>
</dbReference>
<sequence>MAIQSRNATRRRLQLASQIPVPSSSNPGAKGFSECSCQTPNTTTTIALMMILEIPDSLPTNDV</sequence>
<evidence type="ECO:0000313" key="2">
    <source>
        <dbReference type="Proteomes" id="UP000001055"/>
    </source>
</evidence>
<accession>Q0UQN0</accession>
<dbReference type="KEGG" id="pno:SNOG_05934"/>
<dbReference type="GeneID" id="5973201"/>
<gene>
    <name evidence="1" type="ORF">SNOG_05934</name>
</gene>
<dbReference type="Proteomes" id="UP000001055">
    <property type="component" value="Unassembled WGS sequence"/>
</dbReference>
<protein>
    <submittedName>
        <fullName evidence="1">Uncharacterized protein</fullName>
    </submittedName>
</protein>